<keyword evidence="2" id="KW-0472">Membrane</keyword>
<dbReference type="RefSeq" id="WP_187468241.1">
    <property type="nucleotide sequence ID" value="NZ_JACSIT010000151.1"/>
</dbReference>
<dbReference type="Proteomes" id="UP000650081">
    <property type="component" value="Unassembled WGS sequence"/>
</dbReference>
<keyword evidence="5" id="KW-1185">Reference proteome</keyword>
<evidence type="ECO:0000256" key="1">
    <source>
        <dbReference type="ARBA" id="ARBA00022801"/>
    </source>
</evidence>
<accession>A0A923PLG2</accession>
<keyword evidence="2" id="KW-0812">Transmembrane</keyword>
<feature type="transmembrane region" description="Helical" evidence="2">
    <location>
        <begin position="28"/>
        <end position="50"/>
    </location>
</feature>
<dbReference type="InterPro" id="IPR029058">
    <property type="entry name" value="AB_hydrolase_fold"/>
</dbReference>
<evidence type="ECO:0000313" key="5">
    <source>
        <dbReference type="Proteomes" id="UP000650081"/>
    </source>
</evidence>
<feature type="domain" description="BD-FAE-like" evidence="3">
    <location>
        <begin position="85"/>
        <end position="282"/>
    </location>
</feature>
<dbReference type="EMBL" id="JACSIT010000151">
    <property type="protein sequence ID" value="MBC6996225.1"/>
    <property type="molecule type" value="Genomic_DNA"/>
</dbReference>
<organism evidence="4 5">
    <name type="scientific">Neolewinella lacunae</name>
    <dbReference type="NCBI Taxonomy" id="1517758"/>
    <lineage>
        <taxon>Bacteria</taxon>
        <taxon>Pseudomonadati</taxon>
        <taxon>Bacteroidota</taxon>
        <taxon>Saprospiria</taxon>
        <taxon>Saprospirales</taxon>
        <taxon>Lewinellaceae</taxon>
        <taxon>Neolewinella</taxon>
    </lineage>
</organism>
<protein>
    <submittedName>
        <fullName evidence="4">Alpha/beta hydrolase</fullName>
    </submittedName>
</protein>
<gene>
    <name evidence="4" type="ORF">H9S92_18790</name>
</gene>
<proteinExistence type="predicted"/>
<dbReference type="PANTHER" id="PTHR48081">
    <property type="entry name" value="AB HYDROLASE SUPERFAMILY PROTEIN C4A8.06C"/>
    <property type="match status" value="1"/>
</dbReference>
<comment type="caution">
    <text evidence="4">The sequence shown here is derived from an EMBL/GenBank/DDBJ whole genome shotgun (WGS) entry which is preliminary data.</text>
</comment>
<keyword evidence="2" id="KW-1133">Transmembrane helix</keyword>
<dbReference type="AlphaFoldDB" id="A0A923PLG2"/>
<evidence type="ECO:0000256" key="2">
    <source>
        <dbReference type="SAM" id="Phobius"/>
    </source>
</evidence>
<keyword evidence="1 4" id="KW-0378">Hydrolase</keyword>
<dbReference type="GO" id="GO:0016787">
    <property type="term" value="F:hydrolase activity"/>
    <property type="evidence" value="ECO:0007669"/>
    <property type="project" value="UniProtKB-KW"/>
</dbReference>
<dbReference type="SUPFAM" id="SSF53474">
    <property type="entry name" value="alpha/beta-Hydrolases"/>
    <property type="match status" value="1"/>
</dbReference>
<dbReference type="PANTHER" id="PTHR48081:SF6">
    <property type="entry name" value="PEPTIDASE S9 PROLYL OLIGOPEPTIDASE CATALYTIC DOMAIN-CONTAINING PROTEIN"/>
    <property type="match status" value="1"/>
</dbReference>
<evidence type="ECO:0000259" key="3">
    <source>
        <dbReference type="Pfam" id="PF20434"/>
    </source>
</evidence>
<dbReference type="InterPro" id="IPR049492">
    <property type="entry name" value="BD-FAE-like_dom"/>
</dbReference>
<reference evidence="4" key="1">
    <citation type="submission" date="2020-08" db="EMBL/GenBank/DDBJ databases">
        <title>Lewinella bacteria from marine environments.</title>
        <authorList>
            <person name="Zhong Y."/>
        </authorList>
    </citation>
    <scope>NUCLEOTIDE SEQUENCE</scope>
    <source>
        <strain evidence="4">KCTC 42187</strain>
    </source>
</reference>
<dbReference type="InterPro" id="IPR050300">
    <property type="entry name" value="GDXG_lipolytic_enzyme"/>
</dbReference>
<evidence type="ECO:0000313" key="4">
    <source>
        <dbReference type="EMBL" id="MBC6996225.1"/>
    </source>
</evidence>
<sequence>MTINGRGTAQRSPAVVVFRLLNSSTVRILFFSIALLLAAFLPGQSVIPLYPEGIPCANALEDITAQREDIASIVTSVHTPLLHHYAPIPRASSGTAIMIIPGGGYTIEAWDLEGVDIGRRFLTEGMHVFILQHRLPRHESGECKSHVALDDARRGVQTIRLLADSLGIDRRKVAVMGFSAGGHLAASAAIHYLERDSTAHPAAAAYSSRPDLSMPIYPVLVMDGSPVGHSGSAVALLGEDFPQAPLLDFYNLPERVHANVPPTFLVHAANDKAVVPENSIRYFTALQRVGVPVSLHLFAEGGHGFGSGKHVDGPVSHWLELAVEWLRHHGFI</sequence>
<name>A0A923PLG2_9BACT</name>
<dbReference type="Pfam" id="PF20434">
    <property type="entry name" value="BD-FAE"/>
    <property type="match status" value="1"/>
</dbReference>
<dbReference type="Gene3D" id="3.40.50.1820">
    <property type="entry name" value="alpha/beta hydrolase"/>
    <property type="match status" value="1"/>
</dbReference>